<dbReference type="HAMAP" id="MF_00657">
    <property type="entry name" value="Hydroxyl_YbiX"/>
    <property type="match status" value="1"/>
</dbReference>
<dbReference type="SMART" id="SM00702">
    <property type="entry name" value="P4Hc"/>
    <property type="match status" value="1"/>
</dbReference>
<reference evidence="9 10" key="1">
    <citation type="submission" date="2017-01" db="EMBL/GenBank/DDBJ databases">
        <title>Complete Genome Sequence of Paenalcaligenes hominis, Isolated from a paraplegic Patient with neurogenic bladder.</title>
        <authorList>
            <person name="Mukhopadhyay R."/>
            <person name="Joaquin J."/>
            <person name="Hogue R."/>
            <person name="Kilaru A."/>
            <person name="Jospin G."/>
            <person name="Mars K."/>
            <person name="Eisen J.A."/>
            <person name="Chaturvedi V."/>
        </authorList>
    </citation>
    <scope>NUCLEOTIDE SEQUENCE [LARGE SCALE GENOMIC DNA]</scope>
    <source>
        <strain evidence="9 10">15S00501</strain>
    </source>
</reference>
<evidence type="ECO:0000256" key="1">
    <source>
        <dbReference type="ARBA" id="ARBA00001961"/>
    </source>
</evidence>
<dbReference type="EMBL" id="CP019697">
    <property type="protein sequence ID" value="AQS51901.1"/>
    <property type="molecule type" value="Genomic_DNA"/>
</dbReference>
<evidence type="ECO:0000256" key="2">
    <source>
        <dbReference type="ARBA" id="ARBA00022723"/>
    </source>
</evidence>
<dbReference type="InterPro" id="IPR041097">
    <property type="entry name" value="PKHD_C"/>
</dbReference>
<dbReference type="InterPro" id="IPR006620">
    <property type="entry name" value="Pro_4_hyd_alph"/>
</dbReference>
<feature type="binding site" evidence="7">
    <location>
        <position position="98"/>
    </location>
    <ligand>
        <name>Fe cation</name>
        <dbReference type="ChEBI" id="CHEBI:24875"/>
    </ligand>
</feature>
<protein>
    <submittedName>
        <fullName evidence="9">Fe2+-dependent dioxygenase</fullName>
    </submittedName>
</protein>
<feature type="binding site" evidence="7">
    <location>
        <position position="96"/>
    </location>
    <ligand>
        <name>Fe cation</name>
        <dbReference type="ChEBI" id="CHEBI:24875"/>
    </ligand>
</feature>
<dbReference type="Pfam" id="PF13640">
    <property type="entry name" value="2OG-FeII_Oxy_3"/>
    <property type="match status" value="1"/>
</dbReference>
<feature type="binding site" evidence="7">
    <location>
        <position position="159"/>
    </location>
    <ligand>
        <name>Fe cation</name>
        <dbReference type="ChEBI" id="CHEBI:24875"/>
    </ligand>
</feature>
<dbReference type="STRING" id="643674.PAEH1_10690"/>
<gene>
    <name evidence="9" type="ORF">PAEH1_10690</name>
</gene>
<evidence type="ECO:0000256" key="5">
    <source>
        <dbReference type="ARBA" id="ARBA00023002"/>
    </source>
</evidence>
<dbReference type="PANTHER" id="PTHR41536:SF1">
    <property type="entry name" value="PKHD-TYPE HYDROXYLASE YBIX"/>
    <property type="match status" value="1"/>
</dbReference>
<accession>A0A1U9K1I6</accession>
<dbReference type="GO" id="GO:0016706">
    <property type="term" value="F:2-oxoglutarate-dependent dioxygenase activity"/>
    <property type="evidence" value="ECO:0007669"/>
    <property type="project" value="UniProtKB-UniRule"/>
</dbReference>
<dbReference type="GO" id="GO:0006974">
    <property type="term" value="P:DNA damage response"/>
    <property type="evidence" value="ECO:0007669"/>
    <property type="project" value="TreeGrafter"/>
</dbReference>
<dbReference type="PROSITE" id="PS51471">
    <property type="entry name" value="FE2OG_OXY"/>
    <property type="match status" value="1"/>
</dbReference>
<dbReference type="NCBIfam" id="NF003975">
    <property type="entry name" value="PRK05467.1-4"/>
    <property type="match status" value="1"/>
</dbReference>
<proteinExistence type="inferred from homology"/>
<keyword evidence="5 7" id="KW-0560">Oxidoreductase</keyword>
<dbReference type="PANTHER" id="PTHR41536">
    <property type="entry name" value="PKHD-TYPE HYDROXYLASE YBIX"/>
    <property type="match status" value="1"/>
</dbReference>
<sequence>MLITISEVLTPEQVHDCQQALLSAPWQEGKETAGYLAQQVKTNLQLPIDNAIAQQVGAFLLHILNNNPSFVAAALPAKILPPRFNCYQGGATYGNHIDNAIFPLADTSQRLRTDVSSTVFLSDPDDYDGGELVIEDTYGQQSIKLNAGDMVLYPGTSLHRVNPVTKGRRFASFFWTQSMVRQAHKRSMLWELDQSIQRLAASSASPSELARLSGVYHNLLREWAEL</sequence>
<dbReference type="InterPro" id="IPR044862">
    <property type="entry name" value="Pro_4_hyd_alph_FE2OG_OXY"/>
</dbReference>
<comment type="cofactor">
    <cofactor evidence="1 7">
        <name>L-ascorbate</name>
        <dbReference type="ChEBI" id="CHEBI:38290"/>
    </cofactor>
</comment>
<dbReference type="AlphaFoldDB" id="A0A1U9K1I6"/>
<feature type="domain" description="Fe2OG dioxygenase" evidence="8">
    <location>
        <begin position="78"/>
        <end position="178"/>
    </location>
</feature>
<keyword evidence="3 7" id="KW-0847">Vitamin C</keyword>
<dbReference type="SUPFAM" id="SSF51197">
    <property type="entry name" value="Clavaminate synthase-like"/>
    <property type="match status" value="1"/>
</dbReference>
<dbReference type="Gene3D" id="2.60.120.620">
    <property type="entry name" value="q2cbj1_9rhob like domain"/>
    <property type="match status" value="1"/>
</dbReference>
<dbReference type="InterPro" id="IPR005123">
    <property type="entry name" value="Oxoglu/Fe-dep_dioxygenase_dom"/>
</dbReference>
<name>A0A1U9K1I6_9BURK</name>
<dbReference type="GO" id="GO:0006879">
    <property type="term" value="P:intracellular iron ion homeostasis"/>
    <property type="evidence" value="ECO:0007669"/>
    <property type="project" value="TreeGrafter"/>
</dbReference>
<evidence type="ECO:0000256" key="3">
    <source>
        <dbReference type="ARBA" id="ARBA00022896"/>
    </source>
</evidence>
<dbReference type="InterPro" id="IPR023550">
    <property type="entry name" value="PKHD_hydroxylase"/>
</dbReference>
<dbReference type="GO" id="GO:0031418">
    <property type="term" value="F:L-ascorbic acid binding"/>
    <property type="evidence" value="ECO:0007669"/>
    <property type="project" value="UniProtKB-KW"/>
</dbReference>
<evidence type="ECO:0000313" key="9">
    <source>
        <dbReference type="EMBL" id="AQS51901.1"/>
    </source>
</evidence>
<dbReference type="Pfam" id="PF18331">
    <property type="entry name" value="PKHD_C"/>
    <property type="match status" value="1"/>
</dbReference>
<dbReference type="NCBIfam" id="NF003974">
    <property type="entry name" value="PRK05467.1-3"/>
    <property type="match status" value="1"/>
</dbReference>
<evidence type="ECO:0000256" key="4">
    <source>
        <dbReference type="ARBA" id="ARBA00022964"/>
    </source>
</evidence>
<evidence type="ECO:0000256" key="7">
    <source>
        <dbReference type="HAMAP-Rule" id="MF_00657"/>
    </source>
</evidence>
<dbReference type="Proteomes" id="UP000189369">
    <property type="component" value="Chromosome"/>
</dbReference>
<feature type="binding site" evidence="7">
    <location>
        <position position="169"/>
    </location>
    <ligand>
        <name>2-oxoglutarate</name>
        <dbReference type="ChEBI" id="CHEBI:16810"/>
    </ligand>
</feature>
<dbReference type="Gene3D" id="4.10.860.20">
    <property type="entry name" value="Rabenosyn, Rab binding domain"/>
    <property type="match status" value="1"/>
</dbReference>
<dbReference type="KEGG" id="phn:PAEH1_10690"/>
<evidence type="ECO:0000259" key="8">
    <source>
        <dbReference type="PROSITE" id="PS51471"/>
    </source>
</evidence>
<keyword evidence="6 7" id="KW-0408">Iron</keyword>
<comment type="cofactor">
    <cofactor evidence="7">
        <name>Fe(2+)</name>
        <dbReference type="ChEBI" id="CHEBI:29033"/>
    </cofactor>
    <text evidence="7">Binds 1 Fe(2+) ion per subunit.</text>
</comment>
<evidence type="ECO:0000313" key="10">
    <source>
        <dbReference type="Proteomes" id="UP000189369"/>
    </source>
</evidence>
<evidence type="ECO:0000256" key="6">
    <source>
        <dbReference type="ARBA" id="ARBA00023004"/>
    </source>
</evidence>
<dbReference type="OrthoDB" id="9812472at2"/>
<keyword evidence="4 7" id="KW-0223">Dioxygenase</keyword>
<keyword evidence="2 7" id="KW-0479">Metal-binding</keyword>
<organism evidence="9 10">
    <name type="scientific">Paenalcaligenes hominis</name>
    <dbReference type="NCBI Taxonomy" id="643674"/>
    <lineage>
        <taxon>Bacteria</taxon>
        <taxon>Pseudomonadati</taxon>
        <taxon>Pseudomonadota</taxon>
        <taxon>Betaproteobacteria</taxon>
        <taxon>Burkholderiales</taxon>
        <taxon>Alcaligenaceae</taxon>
        <taxon>Paenalcaligenes</taxon>
    </lineage>
</organism>
<dbReference type="GO" id="GO:0005506">
    <property type="term" value="F:iron ion binding"/>
    <property type="evidence" value="ECO:0007669"/>
    <property type="project" value="UniProtKB-UniRule"/>
</dbReference>